<keyword evidence="3" id="KW-1185">Reference proteome</keyword>
<dbReference type="KEGG" id="abs:AZOBR_p120062"/>
<feature type="region of interest" description="Disordered" evidence="1">
    <location>
        <begin position="323"/>
        <end position="346"/>
    </location>
</feature>
<keyword evidence="2" id="KW-0614">Plasmid</keyword>
<evidence type="ECO:0000313" key="3">
    <source>
        <dbReference type="Proteomes" id="UP000007319"/>
    </source>
</evidence>
<sequence>MPIKFLPASSFNDRHGLFVALVGGTNSGKSFSALRLARGIAGPKGRIAAADTEGGRLLHLKRDFDFDILLMDPPHHPAQYAEVAEAAEVAGYDALLFDSFSMEWRGVGGVLDQMDSELERAVRRAEAKARKKGWNFDEDRARNANKMAASIKPKMAHKLMVNSLLARRIPIIFSIRGEMTLDPDTKKEKFKAATAPGFLFEVTVSFRLASDRRGIIDLSDPSSYKMEGIHRGMFRDGDQLSEEHGAQLAAWARGEIHGQPSAGAGSDITAQVFEEAATAARQGRDAFAAWWNGPGKESARGTDTSKRVLVNARRPELQAMVEAAENPAGTAANDDFPGTLPGRAEG</sequence>
<proteinExistence type="predicted"/>
<reference evidence="2 3" key="1">
    <citation type="journal article" date="2011" name="PLoS Genet.">
        <title>Azospirillum genomes reveal transition of bacteria from aquatic to terrestrial environments.</title>
        <authorList>
            <person name="Wisniewski-Dye F."/>
            <person name="Borziak K."/>
            <person name="Khalsa-Moyers G."/>
            <person name="Alexandre G."/>
            <person name="Sukharnikov L.O."/>
            <person name="Wuichet K."/>
            <person name="Hurst G.B."/>
            <person name="McDonald W.H."/>
            <person name="Robertson J.S."/>
            <person name="Barbe V."/>
            <person name="Calteau A."/>
            <person name="Rouy Z."/>
            <person name="Mangenot S."/>
            <person name="Prigent-Combaret C."/>
            <person name="Normand P."/>
            <person name="Boyer M."/>
            <person name="Siguier P."/>
            <person name="Dessaux Y."/>
            <person name="Elmerich C."/>
            <person name="Condemine G."/>
            <person name="Krishnen G."/>
            <person name="Kennedy I."/>
            <person name="Paterson A.H."/>
            <person name="Gonzalez V."/>
            <person name="Mavingui P."/>
            <person name="Zhulin I.B."/>
        </authorList>
    </citation>
    <scope>NUCLEOTIDE SEQUENCE [LARGE SCALE GENOMIC DNA]</scope>
    <source>
        <strain evidence="2 3">Sp245</strain>
    </source>
</reference>
<dbReference type="AlphaFoldDB" id="A0A9P1JTW7"/>
<geneLocation type="plasmid" evidence="2 3">
    <name>AZOBR_p1</name>
</geneLocation>
<evidence type="ECO:0008006" key="4">
    <source>
        <dbReference type="Google" id="ProtNLM"/>
    </source>
</evidence>
<dbReference type="Proteomes" id="UP000007319">
    <property type="component" value="Plasmid AZOBR_p1"/>
</dbReference>
<evidence type="ECO:0000256" key="1">
    <source>
        <dbReference type="SAM" id="MobiDB-lite"/>
    </source>
</evidence>
<accession>A0A9P1JTW7</accession>
<dbReference type="InterPro" id="IPR027417">
    <property type="entry name" value="P-loop_NTPase"/>
</dbReference>
<protein>
    <recommendedName>
        <fullName evidence="4">AAA domain-containing protein</fullName>
    </recommendedName>
</protein>
<organism evidence="2 3">
    <name type="scientific">Azospirillum baldaniorum</name>
    <dbReference type="NCBI Taxonomy" id="1064539"/>
    <lineage>
        <taxon>Bacteria</taxon>
        <taxon>Pseudomonadati</taxon>
        <taxon>Pseudomonadota</taxon>
        <taxon>Alphaproteobacteria</taxon>
        <taxon>Rhodospirillales</taxon>
        <taxon>Azospirillaceae</taxon>
        <taxon>Azospirillum</taxon>
    </lineage>
</organism>
<dbReference type="SUPFAM" id="SSF52540">
    <property type="entry name" value="P-loop containing nucleoside triphosphate hydrolases"/>
    <property type="match status" value="1"/>
</dbReference>
<gene>
    <name evidence="2" type="ORF">AZOBR_p120062</name>
</gene>
<dbReference type="RefSeq" id="WP_014197249.1">
    <property type="nucleotide sequence ID" value="NC_016594.1"/>
</dbReference>
<dbReference type="EMBL" id="HE577328">
    <property type="protein sequence ID" value="CCC99744.1"/>
    <property type="molecule type" value="Genomic_DNA"/>
</dbReference>
<name>A0A9P1JTW7_9PROT</name>
<evidence type="ECO:0000313" key="2">
    <source>
        <dbReference type="EMBL" id="CCC99744.1"/>
    </source>
</evidence>